<dbReference type="Pfam" id="PF07654">
    <property type="entry name" value="C1-set"/>
    <property type="match status" value="1"/>
</dbReference>
<feature type="transmembrane region" description="Helical" evidence="6">
    <location>
        <begin position="218"/>
        <end position="239"/>
    </location>
</feature>
<reference evidence="9 10" key="1">
    <citation type="submission" date="2024-02" db="EMBL/GenBank/DDBJ databases">
        <title>Chromosome-level genome assembly of the Eurasian Minnow (Phoxinus phoxinus).</title>
        <authorList>
            <person name="Oriowo T.O."/>
            <person name="Martin S."/>
            <person name="Stange M."/>
            <person name="Chrysostomakis Y."/>
            <person name="Brown T."/>
            <person name="Winkler S."/>
            <person name="Kukowka S."/>
            <person name="Myers E.W."/>
            <person name="Bohne A."/>
        </authorList>
    </citation>
    <scope>NUCLEOTIDE SEQUENCE [LARGE SCALE GENOMIC DNA]</scope>
    <source>
        <strain evidence="9">ZFMK-TIS-60720</strain>
        <tissue evidence="9">Whole Organism</tissue>
    </source>
</reference>
<comment type="caution">
    <text evidence="9">The sequence shown here is derived from an EMBL/GenBank/DDBJ whole genome shotgun (WGS) entry which is preliminary data.</text>
</comment>
<name>A0AAN9CTK6_9TELE</name>
<dbReference type="InterPro" id="IPR000353">
    <property type="entry name" value="MHC_II_b_N"/>
</dbReference>
<dbReference type="InterPro" id="IPR050160">
    <property type="entry name" value="MHC/Immunoglobulin"/>
</dbReference>
<keyword evidence="10" id="KW-1185">Reference proteome</keyword>
<dbReference type="SMART" id="SM00407">
    <property type="entry name" value="IGc1"/>
    <property type="match status" value="1"/>
</dbReference>
<evidence type="ECO:0000313" key="10">
    <source>
        <dbReference type="Proteomes" id="UP001364617"/>
    </source>
</evidence>
<dbReference type="EMBL" id="JAYKXH010000014">
    <property type="protein sequence ID" value="KAK7146341.1"/>
    <property type="molecule type" value="Genomic_DNA"/>
</dbReference>
<evidence type="ECO:0000256" key="4">
    <source>
        <dbReference type="ARBA" id="ARBA00023157"/>
    </source>
</evidence>
<gene>
    <name evidence="9" type="ORF">R3I93_013932</name>
</gene>
<evidence type="ECO:0000256" key="5">
    <source>
        <dbReference type="ARBA" id="ARBA00023180"/>
    </source>
</evidence>
<evidence type="ECO:0000256" key="7">
    <source>
        <dbReference type="SAM" id="SignalP"/>
    </source>
</evidence>
<dbReference type="InterPro" id="IPR014745">
    <property type="entry name" value="MHC_II_a/b_N"/>
</dbReference>
<evidence type="ECO:0000256" key="3">
    <source>
        <dbReference type="ARBA" id="ARBA00022989"/>
    </source>
</evidence>
<keyword evidence="5" id="KW-0325">Glycoprotein</keyword>
<dbReference type="GO" id="GO:0019882">
    <property type="term" value="P:antigen processing and presentation"/>
    <property type="evidence" value="ECO:0007669"/>
    <property type="project" value="InterPro"/>
</dbReference>
<evidence type="ECO:0000259" key="8">
    <source>
        <dbReference type="PROSITE" id="PS50835"/>
    </source>
</evidence>
<dbReference type="Pfam" id="PF00969">
    <property type="entry name" value="MHC_II_beta"/>
    <property type="match status" value="1"/>
</dbReference>
<feature type="chain" id="PRO_5042976290" description="Ig-like domain-containing protein" evidence="7">
    <location>
        <begin position="24"/>
        <end position="251"/>
    </location>
</feature>
<dbReference type="GO" id="GO:0042613">
    <property type="term" value="C:MHC class II protein complex"/>
    <property type="evidence" value="ECO:0007669"/>
    <property type="project" value="InterPro"/>
</dbReference>
<dbReference type="SUPFAM" id="SSF54452">
    <property type="entry name" value="MHC antigen-recognition domain"/>
    <property type="match status" value="1"/>
</dbReference>
<keyword evidence="6" id="KW-0472">Membrane</keyword>
<dbReference type="Proteomes" id="UP001364617">
    <property type="component" value="Unassembled WGS sequence"/>
</dbReference>
<feature type="domain" description="Ig-like" evidence="8">
    <location>
        <begin position="115"/>
        <end position="197"/>
    </location>
</feature>
<keyword evidence="3 6" id="KW-1133">Transmembrane helix</keyword>
<dbReference type="PANTHER" id="PTHR19944">
    <property type="entry name" value="MHC CLASS II-RELATED"/>
    <property type="match status" value="1"/>
</dbReference>
<dbReference type="SMART" id="SM00921">
    <property type="entry name" value="MHC_II_beta"/>
    <property type="match status" value="1"/>
</dbReference>
<dbReference type="GO" id="GO:0006955">
    <property type="term" value="P:immune response"/>
    <property type="evidence" value="ECO:0007669"/>
    <property type="project" value="InterPro"/>
</dbReference>
<feature type="signal peptide" evidence="7">
    <location>
        <begin position="1"/>
        <end position="23"/>
    </location>
</feature>
<dbReference type="Gene3D" id="2.60.40.10">
    <property type="entry name" value="Immunoglobulins"/>
    <property type="match status" value="1"/>
</dbReference>
<dbReference type="InterPro" id="IPR036179">
    <property type="entry name" value="Ig-like_dom_sf"/>
</dbReference>
<dbReference type="InterPro" id="IPR003597">
    <property type="entry name" value="Ig_C1-set"/>
</dbReference>
<dbReference type="InterPro" id="IPR013783">
    <property type="entry name" value="Ig-like_fold"/>
</dbReference>
<organism evidence="9 10">
    <name type="scientific">Phoxinus phoxinus</name>
    <name type="common">Eurasian minnow</name>
    <dbReference type="NCBI Taxonomy" id="58324"/>
    <lineage>
        <taxon>Eukaryota</taxon>
        <taxon>Metazoa</taxon>
        <taxon>Chordata</taxon>
        <taxon>Craniata</taxon>
        <taxon>Vertebrata</taxon>
        <taxon>Euteleostomi</taxon>
        <taxon>Actinopterygii</taxon>
        <taxon>Neopterygii</taxon>
        <taxon>Teleostei</taxon>
        <taxon>Ostariophysi</taxon>
        <taxon>Cypriniformes</taxon>
        <taxon>Leuciscidae</taxon>
        <taxon>Phoxininae</taxon>
        <taxon>Phoxinus</taxon>
    </lineage>
</organism>
<dbReference type="InterPro" id="IPR011162">
    <property type="entry name" value="MHC_I/II-like_Ag-recog"/>
</dbReference>
<evidence type="ECO:0000256" key="6">
    <source>
        <dbReference type="SAM" id="Phobius"/>
    </source>
</evidence>
<evidence type="ECO:0000256" key="2">
    <source>
        <dbReference type="ARBA" id="ARBA00022692"/>
    </source>
</evidence>
<evidence type="ECO:0000256" key="1">
    <source>
        <dbReference type="ARBA" id="ARBA00004479"/>
    </source>
</evidence>
<dbReference type="PANTHER" id="PTHR19944:SF99">
    <property type="entry name" value="HLA CLASS II HISTOCOMPATIBILITY ANTIGEN, DRB1 BETA CHAIN"/>
    <property type="match status" value="1"/>
</dbReference>
<dbReference type="InterPro" id="IPR007110">
    <property type="entry name" value="Ig-like_dom"/>
</dbReference>
<dbReference type="Gene3D" id="3.10.320.10">
    <property type="entry name" value="Class II Histocompatibility Antigen, M Beta Chain, Chain B, domain 1"/>
    <property type="match status" value="1"/>
</dbReference>
<evidence type="ECO:0000313" key="9">
    <source>
        <dbReference type="EMBL" id="KAK7146341.1"/>
    </source>
</evidence>
<accession>A0AAN9CTK6</accession>
<keyword evidence="7" id="KW-0732">Signal</keyword>
<dbReference type="PROSITE" id="PS50835">
    <property type="entry name" value="IG_LIKE"/>
    <property type="match status" value="1"/>
</dbReference>
<comment type="subcellular location">
    <subcellularLocation>
        <location evidence="1">Membrane</location>
        <topology evidence="1">Single-pass type I membrane protein</topology>
    </subcellularLocation>
</comment>
<dbReference type="SUPFAM" id="SSF48726">
    <property type="entry name" value="Immunoglobulin"/>
    <property type="match status" value="1"/>
</dbReference>
<dbReference type="AlphaFoldDB" id="A0AAN9CTK6"/>
<keyword evidence="4" id="KW-1015">Disulfide bond</keyword>
<proteinExistence type="predicted"/>
<sequence length="251" mass="28429">MSLLKHSSCHLILTLSLLTGADSADYYYIRRAKCIYSSPDFSDMKYIDSFYLNKHLFTQFNSTLRKFVGFNEIGESFAESWNNGPFVQTERNGVAICTSLIQSEASRFLDKVVKPKVKVSSVTRDGGNHPAVLMCSAYEFYPAHIKVSWLRDGKLMTSEMTSTMEMADGDWYYQIHSELEYTPKSGEKISCMVEHASFNKPMIYDWDPSLPESDRNKIAIGSSGLVLGMIIAPAGLIYYKKKLADRTLVRL</sequence>
<protein>
    <recommendedName>
        <fullName evidence="8">Ig-like domain-containing protein</fullName>
    </recommendedName>
</protein>
<keyword evidence="2 6" id="KW-0812">Transmembrane</keyword>